<keyword evidence="4 14" id="KW-0645">Protease</keyword>
<feature type="transmembrane region" description="Helical" evidence="14">
    <location>
        <begin position="198"/>
        <end position="227"/>
    </location>
</feature>
<keyword evidence="11 14" id="KW-0482">Metalloprotease</keyword>
<dbReference type="GO" id="GO:0008237">
    <property type="term" value="F:metallopeptidase activity"/>
    <property type="evidence" value="ECO:0007669"/>
    <property type="project" value="UniProtKB-UniRule"/>
</dbReference>
<dbReference type="Pfam" id="PF00571">
    <property type="entry name" value="CBS"/>
    <property type="match status" value="2"/>
</dbReference>
<evidence type="ECO:0000256" key="12">
    <source>
        <dbReference type="ARBA" id="ARBA00023122"/>
    </source>
</evidence>
<dbReference type="GO" id="GO:0046872">
    <property type="term" value="F:metal ion binding"/>
    <property type="evidence" value="ECO:0007669"/>
    <property type="project" value="UniProtKB-UniRule"/>
</dbReference>
<keyword evidence="8 14" id="KW-0378">Hydrolase</keyword>
<evidence type="ECO:0000313" key="21">
    <source>
        <dbReference type="Proteomes" id="UP000578449"/>
    </source>
</evidence>
<evidence type="ECO:0000256" key="5">
    <source>
        <dbReference type="ARBA" id="ARBA00022692"/>
    </source>
</evidence>
<comment type="similarity">
    <text evidence="2 14">Belongs to the peptidase M50B family.</text>
</comment>
<dbReference type="PROSITE" id="PS51371">
    <property type="entry name" value="CBS"/>
    <property type="match status" value="2"/>
</dbReference>
<evidence type="ECO:0000256" key="1">
    <source>
        <dbReference type="ARBA" id="ARBA00004651"/>
    </source>
</evidence>
<accession>A0A840PIH6</accession>
<dbReference type="Proteomes" id="UP000578449">
    <property type="component" value="Unassembled WGS sequence"/>
</dbReference>
<keyword evidence="12 17" id="KW-0129">CBS domain</keyword>
<keyword evidence="7" id="KW-0677">Repeat</keyword>
<dbReference type="Gene3D" id="3.10.580.10">
    <property type="entry name" value="CBS-domain"/>
    <property type="match status" value="2"/>
</dbReference>
<evidence type="ECO:0000256" key="17">
    <source>
        <dbReference type="PROSITE-ProRule" id="PRU00703"/>
    </source>
</evidence>
<feature type="binding site" evidence="16">
    <location>
        <position position="67"/>
    </location>
    <ligand>
        <name>Zn(2+)</name>
        <dbReference type="ChEBI" id="CHEBI:29105"/>
        <note>catalytic</note>
    </ligand>
</feature>
<feature type="transmembrane region" description="Helical" evidence="14">
    <location>
        <begin position="46"/>
        <end position="67"/>
    </location>
</feature>
<feature type="compositionally biased region" description="Basic residues" evidence="18">
    <location>
        <begin position="392"/>
        <end position="402"/>
    </location>
</feature>
<gene>
    <name evidence="20" type="ORF">HNP84_008694</name>
</gene>
<dbReference type="PIRSF" id="PIRSF006404">
    <property type="entry name" value="UCP006404_Pept_M50_CBS"/>
    <property type="match status" value="1"/>
</dbReference>
<feature type="active site" evidence="15">
    <location>
        <position position="68"/>
    </location>
</feature>
<feature type="transmembrane region" description="Helical" evidence="14">
    <location>
        <begin position="109"/>
        <end position="132"/>
    </location>
</feature>
<feature type="transmembrane region" description="Helical" evidence="14">
    <location>
        <begin position="138"/>
        <end position="160"/>
    </location>
</feature>
<evidence type="ECO:0000256" key="18">
    <source>
        <dbReference type="SAM" id="MobiDB-lite"/>
    </source>
</evidence>
<evidence type="ECO:0000256" key="13">
    <source>
        <dbReference type="ARBA" id="ARBA00023136"/>
    </source>
</evidence>
<dbReference type="PANTHER" id="PTHR39188:SF3">
    <property type="entry name" value="STAGE IV SPORULATION PROTEIN FB"/>
    <property type="match status" value="1"/>
</dbReference>
<dbReference type="CDD" id="cd06164">
    <property type="entry name" value="S2P-M50_SpoIVFB_CBS"/>
    <property type="match status" value="1"/>
</dbReference>
<feature type="region of interest" description="Disordered" evidence="18">
    <location>
        <begin position="382"/>
        <end position="402"/>
    </location>
</feature>
<evidence type="ECO:0000256" key="16">
    <source>
        <dbReference type="PIRSR" id="PIRSR006404-2"/>
    </source>
</evidence>
<evidence type="ECO:0000259" key="19">
    <source>
        <dbReference type="PROSITE" id="PS51371"/>
    </source>
</evidence>
<name>A0A840PIH6_9ACTN</name>
<organism evidence="20 21">
    <name type="scientific">Thermocatellispora tengchongensis</name>
    <dbReference type="NCBI Taxonomy" id="1073253"/>
    <lineage>
        <taxon>Bacteria</taxon>
        <taxon>Bacillati</taxon>
        <taxon>Actinomycetota</taxon>
        <taxon>Actinomycetes</taxon>
        <taxon>Streptosporangiales</taxon>
        <taxon>Streptosporangiaceae</taxon>
        <taxon>Thermocatellispora</taxon>
    </lineage>
</organism>
<feature type="binding site" evidence="16">
    <location>
        <position position="166"/>
    </location>
    <ligand>
        <name>Zn(2+)</name>
        <dbReference type="ChEBI" id="CHEBI:29105"/>
        <note>catalytic</note>
    </ligand>
</feature>
<sequence length="402" mass="41482">MRSSISLGRIGGVPVGLNISVLFIVAILVAGLAFGRFPVAFPGHSVALYLLAAVVTAVLFLGSLLAHELAHAFVARRDGIEVEGITLWLLGGVAQLRGQARTPGADLRIAAVGPAASVAVAAGSALIAWLSAAAGGPALLTGMFAYLAGVNVLLAVFNLIPAAPLDGGRVLRAALWSRWGDQVRAAVTAARAGRIFGYVLIALGFAQFLVGLGFQGLWLALIGLFLVNAATAEEQQARLGSALHGVRVGDVMSPHPVVAHPDETVAGLIDRVVMRARLSTYPLVDERGAFAGLVTLNRLREVPADRRAATRLREIACPPGEVPSARPDEALTDLLARMNGAADGRAVVLDAAGHLEGLVTPSDISRAVQTAGLRPAGPYTSHFGADLAAHPHGGRHTPGRAA</sequence>
<dbReference type="Pfam" id="PF02163">
    <property type="entry name" value="Peptidase_M50"/>
    <property type="match status" value="2"/>
</dbReference>
<dbReference type="GO" id="GO:0006508">
    <property type="term" value="P:proteolysis"/>
    <property type="evidence" value="ECO:0007669"/>
    <property type="project" value="UniProtKB-KW"/>
</dbReference>
<evidence type="ECO:0000256" key="4">
    <source>
        <dbReference type="ARBA" id="ARBA00022670"/>
    </source>
</evidence>
<keyword evidence="6 14" id="KW-0479">Metal-binding</keyword>
<keyword evidence="3 14" id="KW-1003">Cell membrane</keyword>
<dbReference type="RefSeq" id="WP_185055785.1">
    <property type="nucleotide sequence ID" value="NZ_BAABIX010000014.1"/>
</dbReference>
<evidence type="ECO:0000313" key="20">
    <source>
        <dbReference type="EMBL" id="MBB5138932.1"/>
    </source>
</evidence>
<evidence type="ECO:0000256" key="14">
    <source>
        <dbReference type="PIRNR" id="PIRNR006404"/>
    </source>
</evidence>
<reference evidence="20 21" key="1">
    <citation type="submission" date="2020-08" db="EMBL/GenBank/DDBJ databases">
        <title>Genomic Encyclopedia of Type Strains, Phase IV (KMG-IV): sequencing the most valuable type-strain genomes for metagenomic binning, comparative biology and taxonomic classification.</title>
        <authorList>
            <person name="Goeker M."/>
        </authorList>
    </citation>
    <scope>NUCLEOTIDE SEQUENCE [LARGE SCALE GENOMIC DNA]</scope>
    <source>
        <strain evidence="20 21">DSM 45615</strain>
    </source>
</reference>
<proteinExistence type="inferred from homology"/>
<evidence type="ECO:0000256" key="2">
    <source>
        <dbReference type="ARBA" id="ARBA00007931"/>
    </source>
</evidence>
<dbReference type="GO" id="GO:0005886">
    <property type="term" value="C:plasma membrane"/>
    <property type="evidence" value="ECO:0007669"/>
    <property type="project" value="UniProtKB-SubCell"/>
</dbReference>
<feature type="domain" description="CBS" evidence="19">
    <location>
        <begin position="252"/>
        <end position="310"/>
    </location>
</feature>
<dbReference type="InterPro" id="IPR000644">
    <property type="entry name" value="CBS_dom"/>
</dbReference>
<evidence type="ECO:0000256" key="10">
    <source>
        <dbReference type="ARBA" id="ARBA00022989"/>
    </source>
</evidence>
<evidence type="ECO:0000256" key="3">
    <source>
        <dbReference type="ARBA" id="ARBA00022475"/>
    </source>
</evidence>
<evidence type="ECO:0000256" key="7">
    <source>
        <dbReference type="ARBA" id="ARBA00022737"/>
    </source>
</evidence>
<feature type="domain" description="CBS" evidence="19">
    <location>
        <begin position="317"/>
        <end position="376"/>
    </location>
</feature>
<evidence type="ECO:0000256" key="8">
    <source>
        <dbReference type="ARBA" id="ARBA00022801"/>
    </source>
</evidence>
<protein>
    <recommendedName>
        <fullName evidence="14">Zinc metalloprotease</fullName>
    </recommendedName>
</protein>
<evidence type="ECO:0000256" key="6">
    <source>
        <dbReference type="ARBA" id="ARBA00022723"/>
    </source>
</evidence>
<keyword evidence="5 14" id="KW-0812">Transmembrane</keyword>
<evidence type="ECO:0000256" key="11">
    <source>
        <dbReference type="ARBA" id="ARBA00023049"/>
    </source>
</evidence>
<dbReference type="InterPro" id="IPR008915">
    <property type="entry name" value="Peptidase_M50"/>
</dbReference>
<keyword evidence="21" id="KW-1185">Reference proteome</keyword>
<feature type="binding site" evidence="16">
    <location>
        <position position="71"/>
    </location>
    <ligand>
        <name>Zn(2+)</name>
        <dbReference type="ChEBI" id="CHEBI:29105"/>
        <note>catalytic</note>
    </ligand>
</feature>
<dbReference type="InterPro" id="IPR016483">
    <property type="entry name" value="UCP006404_Pept_M50_CBS"/>
</dbReference>
<dbReference type="InterPro" id="IPR046342">
    <property type="entry name" value="CBS_dom_sf"/>
</dbReference>
<comment type="cofactor">
    <cofactor evidence="14 16">
        <name>Zn(2+)</name>
        <dbReference type="ChEBI" id="CHEBI:29105"/>
    </cofactor>
    <text evidence="14 16">Binds 1 zinc ion per subunit.</text>
</comment>
<evidence type="ECO:0000256" key="9">
    <source>
        <dbReference type="ARBA" id="ARBA00022833"/>
    </source>
</evidence>
<dbReference type="AlphaFoldDB" id="A0A840PIH6"/>
<dbReference type="EMBL" id="JACHGN010000026">
    <property type="protein sequence ID" value="MBB5138932.1"/>
    <property type="molecule type" value="Genomic_DNA"/>
</dbReference>
<evidence type="ECO:0000256" key="15">
    <source>
        <dbReference type="PIRSR" id="PIRSR006404-1"/>
    </source>
</evidence>
<comment type="subcellular location">
    <subcellularLocation>
        <location evidence="1 14">Cell membrane</location>
        <topology evidence="1 14">Multi-pass membrane protein</topology>
    </subcellularLocation>
</comment>
<keyword evidence="10 14" id="KW-1133">Transmembrane helix</keyword>
<dbReference type="PANTHER" id="PTHR39188">
    <property type="entry name" value="MEMBRANE-ASSOCIATED ZINC METALLOPROTEASE M50B"/>
    <property type="match status" value="1"/>
</dbReference>
<keyword evidence="13 14" id="KW-0472">Membrane</keyword>
<dbReference type="SUPFAM" id="SSF54631">
    <property type="entry name" value="CBS-domain pair"/>
    <property type="match status" value="1"/>
</dbReference>
<feature type="transmembrane region" description="Helical" evidence="14">
    <location>
        <begin position="12"/>
        <end position="34"/>
    </location>
</feature>
<keyword evidence="9 14" id="KW-0862">Zinc</keyword>
<comment type="caution">
    <text evidence="20">The sequence shown here is derived from an EMBL/GenBank/DDBJ whole genome shotgun (WGS) entry which is preliminary data.</text>
</comment>